<evidence type="ECO:0000313" key="2">
    <source>
        <dbReference type="Proteomes" id="UP001291309"/>
    </source>
</evidence>
<gene>
    <name evidence="1" type="ORF">SYV04_40590</name>
</gene>
<comment type="caution">
    <text evidence="1">The sequence shown here is derived from an EMBL/GenBank/DDBJ whole genome shotgun (WGS) entry which is preliminary data.</text>
</comment>
<dbReference type="RefSeq" id="WP_321551470.1">
    <property type="nucleotide sequence ID" value="NZ_JAXIVS010000023.1"/>
</dbReference>
<sequence length="201" mass="22784">MSDFTREELIRVAHHYYPVGFPVETDTPEQPLHPYQRTAEYGRWLAAWEQALAWKDWDSLLDAVHEAFPGDEAGDVTQPRMAACLRCCLYRKESQADGGQRVTRVVAAVSVLAPVYRVYVTTQAIWFRQRSTPAQLFLEPPSEVRPLAGTLALLIERVLGYRPFPLPLAEVALPELRVGYLKRAQPTLLTALLSDRLENLP</sequence>
<dbReference type="EMBL" id="JAXIVS010000023">
    <property type="protein sequence ID" value="MDY7232755.1"/>
    <property type="molecule type" value="Genomic_DNA"/>
</dbReference>
<accession>A0ABU5HHM4</accession>
<protein>
    <submittedName>
        <fullName evidence="1">Uncharacterized protein</fullName>
    </submittedName>
</protein>
<reference evidence="1 2" key="1">
    <citation type="submission" date="2023-12" db="EMBL/GenBank/DDBJ databases">
        <title>the genome sequence of Hyalangium sp. s54d21.</title>
        <authorList>
            <person name="Zhang X."/>
        </authorList>
    </citation>
    <scope>NUCLEOTIDE SEQUENCE [LARGE SCALE GENOMIC DNA]</scope>
    <source>
        <strain evidence="2">s54d21</strain>
    </source>
</reference>
<proteinExistence type="predicted"/>
<dbReference type="Proteomes" id="UP001291309">
    <property type="component" value="Unassembled WGS sequence"/>
</dbReference>
<keyword evidence="2" id="KW-1185">Reference proteome</keyword>
<name>A0ABU5HHM4_9BACT</name>
<evidence type="ECO:0000313" key="1">
    <source>
        <dbReference type="EMBL" id="MDY7232755.1"/>
    </source>
</evidence>
<organism evidence="1 2">
    <name type="scientific">Hyalangium rubrum</name>
    <dbReference type="NCBI Taxonomy" id="3103134"/>
    <lineage>
        <taxon>Bacteria</taxon>
        <taxon>Pseudomonadati</taxon>
        <taxon>Myxococcota</taxon>
        <taxon>Myxococcia</taxon>
        <taxon>Myxococcales</taxon>
        <taxon>Cystobacterineae</taxon>
        <taxon>Archangiaceae</taxon>
        <taxon>Hyalangium</taxon>
    </lineage>
</organism>